<evidence type="ECO:0000256" key="1">
    <source>
        <dbReference type="SAM" id="Phobius"/>
    </source>
</evidence>
<name>A0A5S5BQC0_9BACL</name>
<dbReference type="AlphaFoldDB" id="A0A5S5BQC0"/>
<dbReference type="NCBIfam" id="NF033537">
    <property type="entry name" value="lasso_biosyn_B2"/>
    <property type="match status" value="1"/>
</dbReference>
<evidence type="ECO:0000259" key="2">
    <source>
        <dbReference type="Pfam" id="PF13471"/>
    </source>
</evidence>
<dbReference type="EMBL" id="VNHS01000016">
    <property type="protein sequence ID" value="TYP69144.1"/>
    <property type="molecule type" value="Genomic_DNA"/>
</dbReference>
<keyword evidence="1" id="KW-0472">Membrane</keyword>
<comment type="caution">
    <text evidence="3">The sequence shown here is derived from an EMBL/GenBank/DDBJ whole genome shotgun (WGS) entry which is preliminary data.</text>
</comment>
<dbReference type="InterPro" id="IPR032708">
    <property type="entry name" value="McjB_C"/>
</dbReference>
<reference evidence="3 4" key="1">
    <citation type="submission" date="2019-07" db="EMBL/GenBank/DDBJ databases">
        <title>Genomic Encyclopedia of Type Strains, Phase III (KMG-III): the genomes of soil and plant-associated and newly described type strains.</title>
        <authorList>
            <person name="Whitman W."/>
        </authorList>
    </citation>
    <scope>NUCLEOTIDE SEQUENCE [LARGE SCALE GENOMIC DNA]</scope>
    <source>
        <strain evidence="3 4">BL24</strain>
    </source>
</reference>
<evidence type="ECO:0000313" key="4">
    <source>
        <dbReference type="Proteomes" id="UP000323257"/>
    </source>
</evidence>
<dbReference type="OrthoDB" id="9812122at2"/>
<keyword evidence="1" id="KW-1133">Transmembrane helix</keyword>
<feature type="transmembrane region" description="Helical" evidence="1">
    <location>
        <begin position="28"/>
        <end position="49"/>
    </location>
</feature>
<dbReference type="RefSeq" id="WP_148933156.1">
    <property type="nucleotide sequence ID" value="NZ_VNHS01000016.1"/>
</dbReference>
<gene>
    <name evidence="3" type="ORF">BCM02_11620</name>
</gene>
<proteinExistence type="predicted"/>
<sequence length="163" mass="18449">MSQERGGAYKRVRQRLRTVSRLSWKMRLLVAIAFTLMGVFRFAILFIPFRHLARTMGRRNGNTPVSVERHTLMKAAKIGWAIERTSRFTPWESKCLVKALAGQTLLRVLRVPTTLYLGVSKDESNKMIAHAWLRCGELILTGANEASMFRPVAQFASLAGKEA</sequence>
<protein>
    <submittedName>
        <fullName evidence="3">Transglutaminase superfamily protein</fullName>
    </submittedName>
</protein>
<feature type="domain" description="Microcin J25-processing protein McjB C-terminal" evidence="2">
    <location>
        <begin position="47"/>
        <end position="152"/>
    </location>
</feature>
<organism evidence="3 4">
    <name type="scientific">Paenibacillus methanolicus</name>
    <dbReference type="NCBI Taxonomy" id="582686"/>
    <lineage>
        <taxon>Bacteria</taxon>
        <taxon>Bacillati</taxon>
        <taxon>Bacillota</taxon>
        <taxon>Bacilli</taxon>
        <taxon>Bacillales</taxon>
        <taxon>Paenibacillaceae</taxon>
        <taxon>Paenibacillus</taxon>
    </lineage>
</organism>
<dbReference type="InterPro" id="IPR053521">
    <property type="entry name" value="McjB-like"/>
</dbReference>
<keyword evidence="1" id="KW-0812">Transmembrane</keyword>
<evidence type="ECO:0000313" key="3">
    <source>
        <dbReference type="EMBL" id="TYP69144.1"/>
    </source>
</evidence>
<dbReference type="Proteomes" id="UP000323257">
    <property type="component" value="Unassembled WGS sequence"/>
</dbReference>
<dbReference type="Pfam" id="PF13471">
    <property type="entry name" value="Transglut_core3"/>
    <property type="match status" value="1"/>
</dbReference>
<accession>A0A5S5BQC0</accession>
<keyword evidence="4" id="KW-1185">Reference proteome</keyword>